<gene>
    <name evidence="1" type="primary">ORF74644</name>
</gene>
<sequence length="75" mass="8578">TFPSQTRIPKLREKGIGSIPGKDWVPTKYSFVCMIHFQNEEVITSEKFRDSTVTEHTVVHRPVLKQDAYSAIFPG</sequence>
<proteinExistence type="predicted"/>
<evidence type="ECO:0000313" key="1">
    <source>
        <dbReference type="EMBL" id="CEK70559.1"/>
    </source>
</evidence>
<feature type="non-terminal residue" evidence="1">
    <location>
        <position position="1"/>
    </location>
</feature>
<dbReference type="EMBL" id="HACG01023694">
    <property type="protein sequence ID" value="CEK70559.1"/>
    <property type="molecule type" value="Transcribed_RNA"/>
</dbReference>
<organism evidence="1">
    <name type="scientific">Arion vulgaris</name>
    <dbReference type="NCBI Taxonomy" id="1028688"/>
    <lineage>
        <taxon>Eukaryota</taxon>
        <taxon>Metazoa</taxon>
        <taxon>Spiralia</taxon>
        <taxon>Lophotrochozoa</taxon>
        <taxon>Mollusca</taxon>
        <taxon>Gastropoda</taxon>
        <taxon>Heterobranchia</taxon>
        <taxon>Euthyneura</taxon>
        <taxon>Panpulmonata</taxon>
        <taxon>Eupulmonata</taxon>
        <taxon>Stylommatophora</taxon>
        <taxon>Helicina</taxon>
        <taxon>Arionoidea</taxon>
        <taxon>Arionidae</taxon>
        <taxon>Arion</taxon>
    </lineage>
</organism>
<name>A0A0B6ZPJ1_9EUPU</name>
<accession>A0A0B6ZPJ1</accession>
<protein>
    <recommendedName>
        <fullName evidence="2">THAP-type domain-containing protein</fullName>
    </recommendedName>
</protein>
<reference evidence="1" key="1">
    <citation type="submission" date="2014-12" db="EMBL/GenBank/DDBJ databases">
        <title>Insight into the proteome of Arion vulgaris.</title>
        <authorList>
            <person name="Aradska J."/>
            <person name="Bulat T."/>
            <person name="Smidak R."/>
            <person name="Sarate P."/>
            <person name="Gangsoo J."/>
            <person name="Sialana F."/>
            <person name="Bilban M."/>
            <person name="Lubec G."/>
        </authorList>
    </citation>
    <scope>NUCLEOTIDE SEQUENCE</scope>
    <source>
        <tissue evidence="1">Skin</tissue>
    </source>
</reference>
<evidence type="ECO:0008006" key="2">
    <source>
        <dbReference type="Google" id="ProtNLM"/>
    </source>
</evidence>
<dbReference type="AlphaFoldDB" id="A0A0B6ZPJ1"/>